<gene>
    <name evidence="2" type="ORF">TSAR_008991</name>
</gene>
<comment type="caution">
    <text evidence="2">The sequence shown here is derived from an EMBL/GenBank/DDBJ whole genome shotgun (WGS) entry which is preliminary data.</text>
</comment>
<dbReference type="AlphaFoldDB" id="A0A232ETV1"/>
<reference evidence="2 3" key="1">
    <citation type="journal article" date="2017" name="Curr. Biol.">
        <title>The Evolution of Venom by Co-option of Single-Copy Genes.</title>
        <authorList>
            <person name="Martinson E.O."/>
            <person name="Mrinalini"/>
            <person name="Kelkar Y.D."/>
            <person name="Chang C.H."/>
            <person name="Werren J.H."/>
        </authorList>
    </citation>
    <scope>NUCLEOTIDE SEQUENCE [LARGE SCALE GENOMIC DNA]</scope>
    <source>
        <strain evidence="2 3">Alberta</strain>
        <tissue evidence="2">Whole body</tissue>
    </source>
</reference>
<name>A0A232ETV1_9HYME</name>
<proteinExistence type="predicted"/>
<evidence type="ECO:0000313" key="2">
    <source>
        <dbReference type="EMBL" id="OXU21737.1"/>
    </source>
</evidence>
<dbReference type="EMBL" id="NNAY01002245">
    <property type="protein sequence ID" value="OXU21737.1"/>
    <property type="molecule type" value="Genomic_DNA"/>
</dbReference>
<dbReference type="InterPro" id="IPR032062">
    <property type="entry name" value="DUF4803"/>
</dbReference>
<dbReference type="Pfam" id="PF16061">
    <property type="entry name" value="DUF4803"/>
    <property type="match status" value="1"/>
</dbReference>
<evidence type="ECO:0000313" key="3">
    <source>
        <dbReference type="Proteomes" id="UP000215335"/>
    </source>
</evidence>
<feature type="chain" id="PRO_5011991519" evidence="1">
    <location>
        <begin position="23"/>
        <end position="660"/>
    </location>
</feature>
<dbReference type="OrthoDB" id="8065930at2759"/>
<protein>
    <submittedName>
        <fullName evidence="2">Uncharacterized protein</fullName>
    </submittedName>
</protein>
<sequence length="660" mass="75521">MARFVRYVVFVLFALQYQIAGAIEPVTVIVIASSVISFCQLLWDNIEKSKIFDRYSADDKIVNPFWGGESDTEKLLKELRRIAAASNQVNKELHAVKDMLLGEVTVDIEKLQKLTEILRKIYTNIVIIDNTYNDFLEYVERGEAYDKSLLIKFAEDALTEGPCGVVDILRENNQHLHQSILGERTVQDLIVENADIFLRGSKDSQSPQQFLYNLMSTMIFSEVKAYFIMRYSITILKTYKGKNYQGHIIKIDKDVGERLNNTIGAFKAAMKVTSREFYRTDPDEHIEDKTYLKLNHLFQTIIINERNLGETHCKNYCDTGRYHVNRNKCFVEEDKDPLCKKQRTCDGLLTQCRRTSAAKVCLPENKWTSDRRYEYLIDEDNLLKGKKNGNCPGQSVQLSTHIYWGSQGKKKNVGRCDWCMCRCYDPKPYSDNRFSVKLNKARYENNFVVTGARFVKDDHVMYIQLQEGRLQAGGVIDEKTLNWASYWESPQQFFATDGDHHHDINLDDLQAPVGHVIVGVGLKEIIRNNVKMLGLQILTKPVNFTSGELLGSSTNHMVFEPSWSNDKEVKIKEYDIPTNSIAKSVNISQPGQFVRLQLSGFDSDVGQNTIPFFDKQPVTTSPSALISGLGLYHKHRQNSGGFVGIKLITFDYEPHLDPDL</sequence>
<evidence type="ECO:0000256" key="1">
    <source>
        <dbReference type="SAM" id="SignalP"/>
    </source>
</evidence>
<dbReference type="PANTHER" id="PTHR47890:SF1">
    <property type="entry name" value="LD24308P"/>
    <property type="match status" value="1"/>
</dbReference>
<organism evidence="2 3">
    <name type="scientific">Trichomalopsis sarcophagae</name>
    <dbReference type="NCBI Taxonomy" id="543379"/>
    <lineage>
        <taxon>Eukaryota</taxon>
        <taxon>Metazoa</taxon>
        <taxon>Ecdysozoa</taxon>
        <taxon>Arthropoda</taxon>
        <taxon>Hexapoda</taxon>
        <taxon>Insecta</taxon>
        <taxon>Pterygota</taxon>
        <taxon>Neoptera</taxon>
        <taxon>Endopterygota</taxon>
        <taxon>Hymenoptera</taxon>
        <taxon>Apocrita</taxon>
        <taxon>Proctotrupomorpha</taxon>
        <taxon>Chalcidoidea</taxon>
        <taxon>Pteromalidae</taxon>
        <taxon>Pteromalinae</taxon>
        <taxon>Trichomalopsis</taxon>
    </lineage>
</organism>
<dbReference type="PANTHER" id="PTHR47890">
    <property type="entry name" value="LD24308P"/>
    <property type="match status" value="1"/>
</dbReference>
<dbReference type="STRING" id="543379.A0A232ETV1"/>
<feature type="signal peptide" evidence="1">
    <location>
        <begin position="1"/>
        <end position="22"/>
    </location>
</feature>
<dbReference type="Proteomes" id="UP000215335">
    <property type="component" value="Unassembled WGS sequence"/>
</dbReference>
<keyword evidence="1" id="KW-0732">Signal</keyword>
<keyword evidence="3" id="KW-1185">Reference proteome</keyword>
<accession>A0A232ETV1</accession>